<reference evidence="3" key="3">
    <citation type="submission" date="2014-06" db="EMBL/GenBank/DDBJ databases">
        <authorList>
            <person name="Berkman J.Paul."/>
        </authorList>
    </citation>
    <scope>NUCLEOTIDE SEQUENCE [LARGE SCALE GENOMIC DNA]</scope>
</reference>
<dbReference type="PANTHER" id="PTHR31339">
    <property type="entry name" value="PECTIN LYASE-RELATED"/>
    <property type="match status" value="1"/>
</dbReference>
<dbReference type="Proteomes" id="UP000242770">
    <property type="component" value="Unassembled WGS sequence"/>
</dbReference>
<reference evidence="4" key="1">
    <citation type="submission" date="2014-06" db="EMBL/GenBank/DDBJ databases">
        <authorList>
            <person name="Berkman P.J."/>
        </authorList>
    </citation>
    <scope>NUCLEOTIDE SEQUENCE [LARGE SCALE GENOMIC DNA]</scope>
</reference>
<proteinExistence type="predicted"/>
<feature type="domain" description="Rhamnogalacturonase A/B/Epimerase-like pectate lyase" evidence="1">
    <location>
        <begin position="214"/>
        <end position="318"/>
    </location>
</feature>
<sequence length="325" mass="35347">MQLTRCALHGSTKTFTFYPFRSLLLLLATQLQKQPPHLFQHQDNDLDAERRITLSDLSTSPPLLETVKRDSFPDVQLVDAPSSFANQQELESAQRILPNVLQVTASGLTGVAEAGKNLFGGIAQVLQQSQAAWANLENAANLTRLVQESLSNRLGDQIFSSPFTLSINTTMQPAAGLDKDRASAGASNGTFWLELIDHNGTATYNPNPNSYQVFRNVKDFGAKGEGVTDDTAAINQAISQGNRCDQDCPSSTISPALVYFPPGTYLVSSPIISYYYSQLVGDPADRPTLLAAPSFQGIAVVDEDPYGPDGNWYLNQNNAAVLDRY</sequence>
<dbReference type="InterPro" id="IPR024535">
    <property type="entry name" value="RHGA/B-epi-like_pectate_lyase"/>
</dbReference>
<reference evidence="2" key="2">
    <citation type="submission" date="2014-06" db="EMBL/GenBank/DDBJ databases">
        <authorList>
            <person name="Ju J."/>
            <person name="Zhang J."/>
        </authorList>
    </citation>
    <scope>NUCLEOTIDE SEQUENCE</scope>
    <source>
        <strain evidence="2">SscI8</strain>
    </source>
</reference>
<dbReference type="Pfam" id="PF12708">
    <property type="entry name" value="Pect-lyase_RHGA_epim"/>
    <property type="match status" value="1"/>
</dbReference>
<evidence type="ECO:0000313" key="3">
    <source>
        <dbReference type="EMBL" id="CDR99969.1"/>
    </source>
</evidence>
<dbReference type="PANTHER" id="PTHR31339:SF9">
    <property type="entry name" value="PLASMIN AND FIBRONECTIN-BINDING PROTEIN A"/>
    <property type="match status" value="1"/>
</dbReference>
<evidence type="ECO:0000259" key="1">
    <source>
        <dbReference type="Pfam" id="PF12708"/>
    </source>
</evidence>
<dbReference type="AlphaFoldDB" id="A0A0F7RY09"/>
<dbReference type="InterPro" id="IPR012334">
    <property type="entry name" value="Pectin_lyas_fold"/>
</dbReference>
<dbReference type="STRING" id="49012.A0A0F7RY09"/>
<evidence type="ECO:0000313" key="4">
    <source>
        <dbReference type="Proteomes" id="UP000242770"/>
    </source>
</evidence>
<keyword evidence="4" id="KW-1185">Reference proteome</keyword>
<dbReference type="InterPro" id="IPR051801">
    <property type="entry name" value="GH28_Enzymes"/>
</dbReference>
<protein>
    <submittedName>
        <fullName evidence="2">Probable beta-1,3 exoglucanase</fullName>
    </submittedName>
</protein>
<accession>A0A0F7RY09</accession>
<dbReference type="EMBL" id="CCFA01001803">
    <property type="protein sequence ID" value="CDR99969.1"/>
    <property type="molecule type" value="Genomic_DNA"/>
</dbReference>
<dbReference type="OrthoDB" id="1046782at2759"/>
<dbReference type="Gene3D" id="2.160.20.10">
    <property type="entry name" value="Single-stranded right-handed beta-helix, Pectin lyase-like"/>
    <property type="match status" value="1"/>
</dbReference>
<dbReference type="SUPFAM" id="SSF51126">
    <property type="entry name" value="Pectin lyase-like"/>
    <property type="match status" value="1"/>
</dbReference>
<gene>
    <name evidence="3" type="primary">SSCI32700.1</name>
    <name evidence="2" type="ORF">SPSC_03694</name>
</gene>
<evidence type="ECO:0000313" key="2">
    <source>
        <dbReference type="EMBL" id="CDR88108.1"/>
    </source>
</evidence>
<dbReference type="InterPro" id="IPR011050">
    <property type="entry name" value="Pectin_lyase_fold/virulence"/>
</dbReference>
<name>A0A0F7RY09_9BASI</name>
<dbReference type="EMBL" id="LK056669">
    <property type="protein sequence ID" value="CDR88108.1"/>
    <property type="molecule type" value="Genomic_DNA"/>
</dbReference>
<organism evidence="3 4">
    <name type="scientific">Sporisorium scitamineum</name>
    <dbReference type="NCBI Taxonomy" id="49012"/>
    <lineage>
        <taxon>Eukaryota</taxon>
        <taxon>Fungi</taxon>
        <taxon>Dikarya</taxon>
        <taxon>Basidiomycota</taxon>
        <taxon>Ustilaginomycotina</taxon>
        <taxon>Ustilaginomycetes</taxon>
        <taxon>Ustilaginales</taxon>
        <taxon>Ustilaginaceae</taxon>
        <taxon>Sporisorium</taxon>
    </lineage>
</organism>